<evidence type="ECO:0000256" key="10">
    <source>
        <dbReference type="ARBA" id="ARBA00022989"/>
    </source>
</evidence>
<dbReference type="Pfam" id="PF02518">
    <property type="entry name" value="HATPase_c"/>
    <property type="match status" value="1"/>
</dbReference>
<feature type="region of interest" description="Disordered" evidence="12">
    <location>
        <begin position="1"/>
        <end position="26"/>
    </location>
</feature>
<dbReference type="Gene3D" id="3.30.565.10">
    <property type="entry name" value="Histidine kinase-like ATPase, C-terminal domain"/>
    <property type="match status" value="1"/>
</dbReference>
<keyword evidence="11" id="KW-0902">Two-component regulatory system</keyword>
<keyword evidence="10 13" id="KW-1133">Transmembrane helix</keyword>
<evidence type="ECO:0000313" key="16">
    <source>
        <dbReference type="Proteomes" id="UP001631957"/>
    </source>
</evidence>
<evidence type="ECO:0000256" key="7">
    <source>
        <dbReference type="ARBA" id="ARBA00022741"/>
    </source>
</evidence>
<dbReference type="InterPro" id="IPR003594">
    <property type="entry name" value="HATPase_dom"/>
</dbReference>
<evidence type="ECO:0000256" key="5">
    <source>
        <dbReference type="ARBA" id="ARBA00022679"/>
    </source>
</evidence>
<evidence type="ECO:0000256" key="13">
    <source>
        <dbReference type="SAM" id="Phobius"/>
    </source>
</evidence>
<dbReference type="PROSITE" id="PS50109">
    <property type="entry name" value="HIS_KIN"/>
    <property type="match status" value="1"/>
</dbReference>
<keyword evidence="4" id="KW-0597">Phosphoprotein</keyword>
<comment type="subcellular location">
    <subcellularLocation>
        <location evidence="2">Membrane</location>
    </subcellularLocation>
</comment>
<keyword evidence="7" id="KW-0547">Nucleotide-binding</keyword>
<sequence length="752" mass="81495">MPNTSADAPAAEPRRGPAQKPARTSLTRNWPVARRLRAVLLIPVLVTLVLGGVRVRDSLETWRAADDAVRVAELVRAASQYASDAINERDVSVVPLLSGQRDAPVVAEARRVTDADAKAFAEAVERMPQEGRLIRRVALVRAGERQLPQVRTAAFTEQTTGVQTEESYYAVQHPLMEISNELGYGRSNQSSFGRSLYAISLTQAAESLIRSIGTHLLVGDRDKLARGELASQLTAFSSYAYLEQVALREYAAAGTPDDTTRLQQALATAQARGQERNARAAAEAKAAGRTYVPPPTIATMVERISSGAPVEDLAKEGITAESFFASSTLGFEAYRSVQVQLVDSALTNARAIADDARDDAILTGAVVLAAILLAFLFAAWMARLTSRAMRSLSASAIDIAEHQLPELIGRLSQNDPHTVDPRVTPIPITSTDEIGEVARAFDHVHSEAARLAAVQARLRGQVNAIFTNLSRRNQSLVERQLALIGELEDHETDPQQLENLFRLDHLATRVRRNGENLLVLGGEPPGQLWDRPLPLVDVVRAASSEVESYERIELAGVPDVEIGGPAVTDLVHLLAELLENATSFSSPKAPVRVLATRLPDGGVMVEIHDQGIGLRPEDFATINRKLADPPAPDATASQHMGLFVVSRLAHRHGVRVQLRPSAARSGTTSLVMLPASVTGQARPDTDTLTLRRADPARQVAEDPFAGYESWSDHTPADDPLEKVERSRLSPRWGRRKGPAQKDAAKKKASAKD</sequence>
<dbReference type="InterPro" id="IPR036890">
    <property type="entry name" value="HATPase_C_sf"/>
</dbReference>
<gene>
    <name evidence="15" type="ORF">ACKI18_31090</name>
</gene>
<feature type="region of interest" description="Disordered" evidence="12">
    <location>
        <begin position="694"/>
        <end position="752"/>
    </location>
</feature>
<evidence type="ECO:0000256" key="9">
    <source>
        <dbReference type="ARBA" id="ARBA00022840"/>
    </source>
</evidence>
<dbReference type="Proteomes" id="UP001631957">
    <property type="component" value="Unassembled WGS sequence"/>
</dbReference>
<dbReference type="EC" id="2.7.13.3" evidence="3"/>
<feature type="domain" description="Histidine kinase" evidence="14">
    <location>
        <begin position="570"/>
        <end position="677"/>
    </location>
</feature>
<dbReference type="Pfam" id="PF08376">
    <property type="entry name" value="NIT"/>
    <property type="match status" value="1"/>
</dbReference>
<dbReference type="InterPro" id="IPR013587">
    <property type="entry name" value="Nitrate/nitrite_sensing"/>
</dbReference>
<dbReference type="SMART" id="SM00387">
    <property type="entry name" value="HATPase_c"/>
    <property type="match status" value="1"/>
</dbReference>
<dbReference type="InterPro" id="IPR005467">
    <property type="entry name" value="His_kinase_dom"/>
</dbReference>
<name>A0ABW9I1Z1_9ACTN</name>
<evidence type="ECO:0000256" key="1">
    <source>
        <dbReference type="ARBA" id="ARBA00000085"/>
    </source>
</evidence>
<evidence type="ECO:0000256" key="6">
    <source>
        <dbReference type="ARBA" id="ARBA00022692"/>
    </source>
</evidence>
<keyword evidence="8" id="KW-0418">Kinase</keyword>
<dbReference type="InterPro" id="IPR050980">
    <property type="entry name" value="2C_sensor_his_kinase"/>
</dbReference>
<dbReference type="CDD" id="cd06225">
    <property type="entry name" value="HAMP"/>
    <property type="match status" value="1"/>
</dbReference>
<keyword evidence="6 13" id="KW-0812">Transmembrane</keyword>
<reference evidence="15 16" key="1">
    <citation type="submission" date="2024-12" db="EMBL/GenBank/DDBJ databases">
        <title>Forecasting of Potato common scab and diversities of Pathogenic streptomyces spp. in china.</title>
        <authorList>
            <person name="Handique U."/>
            <person name="Wu J."/>
        </authorList>
    </citation>
    <scope>NUCLEOTIDE SEQUENCE [LARGE SCALE GENOMIC DNA]</scope>
    <source>
        <strain evidence="15 16">ZRIMU1530</strain>
    </source>
</reference>
<feature type="compositionally biased region" description="Basic residues" evidence="12">
    <location>
        <begin position="732"/>
        <end position="741"/>
    </location>
</feature>
<keyword evidence="16" id="KW-1185">Reference proteome</keyword>
<feature type="compositionally biased region" description="Basic and acidic residues" evidence="12">
    <location>
        <begin position="742"/>
        <end position="752"/>
    </location>
</feature>
<evidence type="ECO:0000256" key="8">
    <source>
        <dbReference type="ARBA" id="ARBA00022777"/>
    </source>
</evidence>
<organism evidence="15 16">
    <name type="scientific">Streptomyces niveiscabiei</name>
    <dbReference type="NCBI Taxonomy" id="164115"/>
    <lineage>
        <taxon>Bacteria</taxon>
        <taxon>Bacillati</taxon>
        <taxon>Actinomycetota</taxon>
        <taxon>Actinomycetes</taxon>
        <taxon>Kitasatosporales</taxon>
        <taxon>Streptomycetaceae</taxon>
        <taxon>Streptomyces</taxon>
    </lineage>
</organism>
<dbReference type="Gene3D" id="6.10.340.10">
    <property type="match status" value="1"/>
</dbReference>
<dbReference type="InterPro" id="IPR003660">
    <property type="entry name" value="HAMP_dom"/>
</dbReference>
<evidence type="ECO:0000256" key="2">
    <source>
        <dbReference type="ARBA" id="ARBA00004370"/>
    </source>
</evidence>
<protein>
    <recommendedName>
        <fullName evidence="3">histidine kinase</fullName>
        <ecNumber evidence="3">2.7.13.3</ecNumber>
    </recommendedName>
</protein>
<evidence type="ECO:0000256" key="11">
    <source>
        <dbReference type="ARBA" id="ARBA00023012"/>
    </source>
</evidence>
<dbReference type="PANTHER" id="PTHR44936">
    <property type="entry name" value="SENSOR PROTEIN CREC"/>
    <property type="match status" value="1"/>
</dbReference>
<dbReference type="PANTHER" id="PTHR44936:SF9">
    <property type="entry name" value="SENSOR PROTEIN CREC"/>
    <property type="match status" value="1"/>
</dbReference>
<dbReference type="SUPFAM" id="SSF55874">
    <property type="entry name" value="ATPase domain of HSP90 chaperone/DNA topoisomerase II/histidine kinase"/>
    <property type="match status" value="1"/>
</dbReference>
<proteinExistence type="predicted"/>
<evidence type="ECO:0000256" key="4">
    <source>
        <dbReference type="ARBA" id="ARBA00022553"/>
    </source>
</evidence>
<feature type="compositionally biased region" description="Basic and acidic residues" evidence="12">
    <location>
        <begin position="710"/>
        <end position="727"/>
    </location>
</feature>
<dbReference type="RefSeq" id="WP_409123635.1">
    <property type="nucleotide sequence ID" value="NZ_JBJVNI010000018.1"/>
</dbReference>
<keyword evidence="5" id="KW-0808">Transferase</keyword>
<evidence type="ECO:0000313" key="15">
    <source>
        <dbReference type="EMBL" id="MFM9613122.1"/>
    </source>
</evidence>
<feature type="transmembrane region" description="Helical" evidence="13">
    <location>
        <begin position="360"/>
        <end position="382"/>
    </location>
</feature>
<dbReference type="Pfam" id="PF00672">
    <property type="entry name" value="HAMP"/>
    <property type="match status" value="1"/>
</dbReference>
<keyword evidence="9" id="KW-0067">ATP-binding</keyword>
<evidence type="ECO:0000256" key="3">
    <source>
        <dbReference type="ARBA" id="ARBA00012438"/>
    </source>
</evidence>
<keyword evidence="13" id="KW-0472">Membrane</keyword>
<comment type="catalytic activity">
    <reaction evidence="1">
        <text>ATP + protein L-histidine = ADP + protein N-phospho-L-histidine.</text>
        <dbReference type="EC" id="2.7.13.3"/>
    </reaction>
</comment>
<dbReference type="EMBL" id="JBJVNI010000018">
    <property type="protein sequence ID" value="MFM9613122.1"/>
    <property type="molecule type" value="Genomic_DNA"/>
</dbReference>
<accession>A0ABW9I1Z1</accession>
<evidence type="ECO:0000256" key="12">
    <source>
        <dbReference type="SAM" id="MobiDB-lite"/>
    </source>
</evidence>
<feature type="transmembrane region" description="Helical" evidence="13">
    <location>
        <begin position="36"/>
        <end position="53"/>
    </location>
</feature>
<comment type="caution">
    <text evidence="15">The sequence shown here is derived from an EMBL/GenBank/DDBJ whole genome shotgun (WGS) entry which is preliminary data.</text>
</comment>
<evidence type="ECO:0000259" key="14">
    <source>
        <dbReference type="PROSITE" id="PS50109"/>
    </source>
</evidence>